<dbReference type="Proteomes" id="UP000494265">
    <property type="component" value="Unassembled WGS sequence"/>
</dbReference>
<comment type="caution">
    <text evidence="1">The sequence shown here is derived from an EMBL/GenBank/DDBJ whole genome shotgun (WGS) entry which is preliminary data.</text>
</comment>
<evidence type="ECO:0000313" key="1">
    <source>
        <dbReference type="EMBL" id="GET06217.1"/>
    </source>
</evidence>
<name>A0A6F9XLY3_9LACO</name>
<sequence>MVHTETVFYGVDHPEKAYYIKGLGLVLGGVLRHPPRCPKSKVQN</sequence>
<proteinExistence type="predicted"/>
<dbReference type="EMBL" id="BLAM01000124">
    <property type="protein sequence ID" value="GET06217.1"/>
    <property type="molecule type" value="Genomic_DNA"/>
</dbReference>
<protein>
    <submittedName>
        <fullName evidence="1">Uncharacterized protein</fullName>
    </submittedName>
</protein>
<organism evidence="1">
    <name type="scientific">Ligilactobacillus agilis</name>
    <dbReference type="NCBI Taxonomy" id="1601"/>
    <lineage>
        <taxon>Bacteria</taxon>
        <taxon>Bacillati</taxon>
        <taxon>Bacillota</taxon>
        <taxon>Bacilli</taxon>
        <taxon>Lactobacillales</taxon>
        <taxon>Lactobacillaceae</taxon>
        <taxon>Ligilactobacillus</taxon>
    </lineage>
</organism>
<dbReference type="AlphaFoldDB" id="A0A6F9XLY3"/>
<accession>A0A6F9XLY3</accession>
<reference evidence="1" key="1">
    <citation type="submission" date="2019-10" db="EMBL/GenBank/DDBJ databases">
        <title>Lactobacillus agilis SY212 Whole Genome Sequencing Project.</title>
        <authorList>
            <person name="Suzuki S."/>
            <person name="Endo A."/>
            <person name="Maeno S."/>
            <person name="Shiwa Y."/>
            <person name="Matsutani M."/>
            <person name="Kajikawa A."/>
        </authorList>
    </citation>
    <scope>NUCLEOTIDE SEQUENCE</scope>
    <source>
        <strain evidence="1">SY212</strain>
    </source>
</reference>
<gene>
    <name evidence="1" type="ORF">SY212_12470</name>
</gene>